<sequence>MTYKEMQEMLMKELRLYHYPIAVKFFFDQEAVDAFKSKADYVTPVKPTTFCQWEIAARMKGQIVFGTMDNQGCSNARYNFGWKEFDDAEIKSHAKYTKDLDQAARFVQSKTCLPKGLLGIVVAPLGSIDGLFDPDTVHFYCDNMQAYHLAVDYMAATDTHPLRPTITMNSSACGGNVTSYIHKEFNMLPACSGSYNAGKTERGEINVIIPGEQFPAVMDRLKERIEKTSASITKPGDGFPGQDICKNCPLIVFKKA</sequence>
<organism evidence="1 2">
    <name type="scientific">Desulfoplanes formicivorans</name>
    <dbReference type="NCBI Taxonomy" id="1592317"/>
    <lineage>
        <taxon>Bacteria</taxon>
        <taxon>Pseudomonadati</taxon>
        <taxon>Thermodesulfobacteriota</taxon>
        <taxon>Desulfovibrionia</taxon>
        <taxon>Desulfovibrionales</taxon>
        <taxon>Desulfoplanaceae</taxon>
        <taxon>Desulfoplanes</taxon>
    </lineage>
</organism>
<dbReference type="EMBL" id="BDFE01000017">
    <property type="protein sequence ID" value="GAU09404.1"/>
    <property type="molecule type" value="Genomic_DNA"/>
</dbReference>
<keyword evidence="2" id="KW-1185">Reference proteome</keyword>
<evidence type="ECO:0008006" key="3">
    <source>
        <dbReference type="Google" id="ProtNLM"/>
    </source>
</evidence>
<evidence type="ECO:0000313" key="1">
    <source>
        <dbReference type="EMBL" id="GAU09404.1"/>
    </source>
</evidence>
<dbReference type="Pfam" id="PF02596">
    <property type="entry name" value="DUF169"/>
    <property type="match status" value="1"/>
</dbReference>
<reference evidence="2" key="1">
    <citation type="submission" date="2016-06" db="EMBL/GenBank/DDBJ databases">
        <title>Draft genome sequence of Desulfoplanes formicivorans strain Pf12B.</title>
        <authorList>
            <person name="Watanabe M."/>
            <person name="Kojima H."/>
            <person name="Fukui M."/>
        </authorList>
    </citation>
    <scope>NUCLEOTIDE SEQUENCE [LARGE SCALE GENOMIC DNA]</scope>
    <source>
        <strain evidence="2">Pf12B</strain>
    </source>
</reference>
<gene>
    <name evidence="1" type="ORF">DPF_2130</name>
</gene>
<dbReference type="Proteomes" id="UP000095200">
    <property type="component" value="Unassembled WGS sequence"/>
</dbReference>
<dbReference type="AlphaFoldDB" id="A0A194AL41"/>
<dbReference type="PANTHER" id="PTHR37954:SF3">
    <property type="entry name" value="DUF169 DOMAIN-CONTAINING PROTEIN"/>
    <property type="match status" value="1"/>
</dbReference>
<accession>A0A194AL41</accession>
<protein>
    <recommendedName>
        <fullName evidence="3">DUF169 domain-containing protein</fullName>
    </recommendedName>
</protein>
<dbReference type="InterPro" id="IPR003748">
    <property type="entry name" value="DUF169"/>
</dbReference>
<dbReference type="RefSeq" id="WP_176724240.1">
    <property type="nucleotide sequence ID" value="NZ_BDFE01000017.1"/>
</dbReference>
<name>A0A194AL41_9BACT</name>
<dbReference type="PANTHER" id="PTHR37954">
    <property type="entry name" value="BLL4979 PROTEIN"/>
    <property type="match status" value="1"/>
</dbReference>
<comment type="caution">
    <text evidence="1">The sequence shown here is derived from an EMBL/GenBank/DDBJ whole genome shotgun (WGS) entry which is preliminary data.</text>
</comment>
<proteinExistence type="predicted"/>
<evidence type="ECO:0000313" key="2">
    <source>
        <dbReference type="Proteomes" id="UP000095200"/>
    </source>
</evidence>